<sequence>MIVFQFSFRITARDTDVATVEAFVHINSLLLTTQSTKSDGYIQSPPTTEESLTGNSNDNSEDLIGDFINDNTSTINMMDRHQFRKELFDIGYKKKTLVASGTKSHPHMQHCLKDWIIRRKRTMALIEVVPSIGAKSEGGNNKINLRKKNLKKN</sequence>
<evidence type="ECO:0000313" key="2">
    <source>
        <dbReference type="EMBL" id="KAI9256534.1"/>
    </source>
</evidence>
<keyword evidence="3" id="KW-1185">Reference proteome</keyword>
<proteinExistence type="predicted"/>
<dbReference type="AlphaFoldDB" id="A0AAD5JVH7"/>
<reference evidence="2" key="2">
    <citation type="submission" date="2023-02" db="EMBL/GenBank/DDBJ databases">
        <authorList>
            <consortium name="DOE Joint Genome Institute"/>
            <person name="Mondo S.J."/>
            <person name="Chang Y."/>
            <person name="Wang Y."/>
            <person name="Ahrendt S."/>
            <person name="Andreopoulos W."/>
            <person name="Barry K."/>
            <person name="Beard J."/>
            <person name="Benny G.L."/>
            <person name="Blankenship S."/>
            <person name="Bonito G."/>
            <person name="Cuomo C."/>
            <person name="Desiro A."/>
            <person name="Gervers K.A."/>
            <person name="Hundley H."/>
            <person name="Kuo A."/>
            <person name="LaButti K."/>
            <person name="Lang B.F."/>
            <person name="Lipzen A."/>
            <person name="O'Donnell K."/>
            <person name="Pangilinan J."/>
            <person name="Reynolds N."/>
            <person name="Sandor L."/>
            <person name="Smith M.W."/>
            <person name="Tsang A."/>
            <person name="Grigoriev I.V."/>
            <person name="Stajich J.E."/>
            <person name="Spatafora J.W."/>
        </authorList>
    </citation>
    <scope>NUCLEOTIDE SEQUENCE</scope>
    <source>
        <strain evidence="2">RSA 2281</strain>
    </source>
</reference>
<gene>
    <name evidence="2" type="ORF">BDA99DRAFT_539601</name>
</gene>
<name>A0AAD5JVH7_9FUNG</name>
<organism evidence="2 3">
    <name type="scientific">Phascolomyces articulosus</name>
    <dbReference type="NCBI Taxonomy" id="60185"/>
    <lineage>
        <taxon>Eukaryota</taxon>
        <taxon>Fungi</taxon>
        <taxon>Fungi incertae sedis</taxon>
        <taxon>Mucoromycota</taxon>
        <taxon>Mucoromycotina</taxon>
        <taxon>Mucoromycetes</taxon>
        <taxon>Mucorales</taxon>
        <taxon>Lichtheimiaceae</taxon>
        <taxon>Phascolomyces</taxon>
    </lineage>
</organism>
<feature type="compositionally biased region" description="Polar residues" evidence="1">
    <location>
        <begin position="44"/>
        <end position="58"/>
    </location>
</feature>
<evidence type="ECO:0000256" key="1">
    <source>
        <dbReference type="SAM" id="MobiDB-lite"/>
    </source>
</evidence>
<evidence type="ECO:0000313" key="3">
    <source>
        <dbReference type="Proteomes" id="UP001209540"/>
    </source>
</evidence>
<comment type="caution">
    <text evidence="2">The sequence shown here is derived from an EMBL/GenBank/DDBJ whole genome shotgun (WGS) entry which is preliminary data.</text>
</comment>
<dbReference type="Proteomes" id="UP001209540">
    <property type="component" value="Unassembled WGS sequence"/>
</dbReference>
<reference evidence="2" key="1">
    <citation type="journal article" date="2022" name="IScience">
        <title>Evolution of zygomycete secretomes and the origins of terrestrial fungal ecologies.</title>
        <authorList>
            <person name="Chang Y."/>
            <person name="Wang Y."/>
            <person name="Mondo S."/>
            <person name="Ahrendt S."/>
            <person name="Andreopoulos W."/>
            <person name="Barry K."/>
            <person name="Beard J."/>
            <person name="Benny G.L."/>
            <person name="Blankenship S."/>
            <person name="Bonito G."/>
            <person name="Cuomo C."/>
            <person name="Desiro A."/>
            <person name="Gervers K.A."/>
            <person name="Hundley H."/>
            <person name="Kuo A."/>
            <person name="LaButti K."/>
            <person name="Lang B.F."/>
            <person name="Lipzen A."/>
            <person name="O'Donnell K."/>
            <person name="Pangilinan J."/>
            <person name="Reynolds N."/>
            <person name="Sandor L."/>
            <person name="Smith M.E."/>
            <person name="Tsang A."/>
            <person name="Grigoriev I.V."/>
            <person name="Stajich J.E."/>
            <person name="Spatafora J.W."/>
        </authorList>
    </citation>
    <scope>NUCLEOTIDE SEQUENCE</scope>
    <source>
        <strain evidence="2">RSA 2281</strain>
    </source>
</reference>
<dbReference type="EMBL" id="JAIXMP010000021">
    <property type="protein sequence ID" value="KAI9256534.1"/>
    <property type="molecule type" value="Genomic_DNA"/>
</dbReference>
<feature type="region of interest" description="Disordered" evidence="1">
    <location>
        <begin position="38"/>
        <end position="58"/>
    </location>
</feature>
<accession>A0AAD5JVH7</accession>
<protein>
    <submittedName>
        <fullName evidence="2">Uncharacterized protein</fullName>
    </submittedName>
</protein>